<keyword evidence="1" id="KW-1133">Transmembrane helix</keyword>
<name>A0A2M9ZKK2_9LEPT</name>
<dbReference type="Proteomes" id="UP000231990">
    <property type="component" value="Unassembled WGS sequence"/>
</dbReference>
<feature type="transmembrane region" description="Helical" evidence="1">
    <location>
        <begin position="143"/>
        <end position="163"/>
    </location>
</feature>
<dbReference type="EMBL" id="NPDZ01000008">
    <property type="protein sequence ID" value="PJZ72596.1"/>
    <property type="molecule type" value="Genomic_DNA"/>
</dbReference>
<dbReference type="RefSeq" id="WP_100734099.1">
    <property type="nucleotide sequence ID" value="NZ_NPDY01000006.1"/>
</dbReference>
<evidence type="ECO:0000313" key="2">
    <source>
        <dbReference type="EMBL" id="PJZ72596.1"/>
    </source>
</evidence>
<feature type="transmembrane region" description="Helical" evidence="1">
    <location>
        <begin position="444"/>
        <end position="463"/>
    </location>
</feature>
<feature type="transmembrane region" description="Helical" evidence="1">
    <location>
        <begin position="800"/>
        <end position="820"/>
    </location>
</feature>
<protein>
    <recommendedName>
        <fullName evidence="4">DUF2339 domain-containing protein</fullName>
    </recommendedName>
</protein>
<feature type="transmembrane region" description="Helical" evidence="1">
    <location>
        <begin position="235"/>
        <end position="261"/>
    </location>
</feature>
<evidence type="ECO:0000313" key="3">
    <source>
        <dbReference type="Proteomes" id="UP000231990"/>
    </source>
</evidence>
<dbReference type="PANTHER" id="PTHR38434:SF1">
    <property type="entry name" value="BLL2549 PROTEIN"/>
    <property type="match status" value="1"/>
</dbReference>
<feature type="transmembrane region" description="Helical" evidence="1">
    <location>
        <begin position="415"/>
        <end position="432"/>
    </location>
</feature>
<comment type="caution">
    <text evidence="2">The sequence shown here is derived from an EMBL/GenBank/DDBJ whole genome shotgun (WGS) entry which is preliminary data.</text>
</comment>
<feature type="transmembrane region" description="Helical" evidence="1">
    <location>
        <begin position="771"/>
        <end position="788"/>
    </location>
</feature>
<feature type="transmembrane region" description="Helical" evidence="1">
    <location>
        <begin position="469"/>
        <end position="489"/>
    </location>
</feature>
<dbReference type="OrthoDB" id="344929at2"/>
<evidence type="ECO:0008006" key="4">
    <source>
        <dbReference type="Google" id="ProtNLM"/>
    </source>
</evidence>
<gene>
    <name evidence="2" type="ORF">CH373_12825</name>
</gene>
<sequence>MMVLAVLASIALLAFCLFLLMRIQELSDRIQRIEEIIYSKSQEKIPKAEKTKPIETSPPVSVPEKKQAIETQEKKAEFAYTSASANKEISKPVVPTKLKQEKSEAWQKFETAFAQNWTGILGSIILVMGVGFLGIYAALQMNAFFRFLLVLSIGAGLYAASIYLVRKEFWRQVSYWIKSASGAVTLFACIGSVSIPGMHWIENQYLGLLLILAGIGVNLAFAWQAAGQRFASLHIILSLVSLIILPKSSIVFGIIVIVSLFSSLLSYRAKWEFHLTLTVASYLIANLIYGNSLNSGESGSDPSTMRIIGLFGTGAVGIASLLVHYRRVYTTSKFEITPFVTHLVVWATMAIGFLQYSTGSKWNVLILGIASVPTYFLARRAKSFGIRWLHLTDTLVSLLIASLSIIYLFRWEMDPVLINIILSLLLTVFFLVSWEEKDNVLGKIGAALLHLSWAGYLIISLLCFEKESIYWYLVATLLTLGISIVPQAYDSLRFKDRKNSIDDIYNFSEKEKLSPSGLWTGLLAALLCYQISSIEHSEIFASFLFILLLIFRQKFQWNGIAIGLIPFIIALHILVIHRGSDKEGFDFLRIDLPLVVAILLLIPLSKRIYSNGESAYYSKLGVILFSLHLITHTFTIGSELSPFLPGILVLLYSLLYLDTYKLISNQGGNWKGTWKDSIYSAKGAIGILAFGFVALFLIIHAVVHLQSEFIIGWFKIRFLVQIFAIACFLYWANSKPAKEESSSLWNKLPPLFWELSIVFGVIAISFEVPNVWLPVAWILYAWLLEFLSWKFSEELSRLRLYALLLFWVSCVHTAFLSSSNTTPSNFWADQEWVGGLVGVFGQVSYLVRAYSYTPQTIKAEPGFVEKIQVRSDKLWSLKNVFVFYPVFGSIALFLYWSFEHSILTLLWMIEIFVVFIIGLKLRESQFRLVSLSAMVICLIRLIFWDLKQSSTITRAIVFLAAGSILILMNTIYNKFKNSEKESKNGT</sequence>
<feature type="transmembrane region" description="Helical" evidence="1">
    <location>
        <begin position="616"/>
        <end position="637"/>
    </location>
</feature>
<feature type="transmembrane region" description="Helical" evidence="1">
    <location>
        <begin position="684"/>
        <end position="703"/>
    </location>
</feature>
<feature type="transmembrane region" description="Helical" evidence="1">
    <location>
        <begin position="205"/>
        <end position="223"/>
    </location>
</feature>
<feature type="transmembrane region" description="Helical" evidence="1">
    <location>
        <begin position="273"/>
        <end position="292"/>
    </location>
</feature>
<feature type="transmembrane region" description="Helical" evidence="1">
    <location>
        <begin position="832"/>
        <end position="853"/>
    </location>
</feature>
<evidence type="ECO:0000256" key="1">
    <source>
        <dbReference type="SAM" id="Phobius"/>
    </source>
</evidence>
<feature type="transmembrane region" description="Helical" evidence="1">
    <location>
        <begin position="952"/>
        <end position="972"/>
    </location>
</feature>
<dbReference type="InterPro" id="IPR019286">
    <property type="entry name" value="DUF2339_TM"/>
</dbReference>
<feature type="transmembrane region" description="Helical" evidence="1">
    <location>
        <begin position="587"/>
        <end position="604"/>
    </location>
</feature>
<keyword evidence="1" id="KW-0472">Membrane</keyword>
<feature type="transmembrane region" description="Helical" evidence="1">
    <location>
        <begin position="336"/>
        <end position="356"/>
    </location>
</feature>
<feature type="transmembrane region" description="Helical" evidence="1">
    <location>
        <begin position="874"/>
        <end position="896"/>
    </location>
</feature>
<accession>A0A2M9ZKK2</accession>
<feature type="transmembrane region" description="Helical" evidence="1">
    <location>
        <begin position="304"/>
        <end position="324"/>
    </location>
</feature>
<dbReference type="PANTHER" id="PTHR38434">
    <property type="entry name" value="BLL2549 PROTEIN"/>
    <property type="match status" value="1"/>
</dbReference>
<feature type="transmembrane region" description="Helical" evidence="1">
    <location>
        <begin position="709"/>
        <end position="732"/>
    </location>
</feature>
<feature type="transmembrane region" description="Helical" evidence="1">
    <location>
        <begin position="744"/>
        <end position="765"/>
    </location>
</feature>
<feature type="transmembrane region" description="Helical" evidence="1">
    <location>
        <begin position="928"/>
        <end position="946"/>
    </location>
</feature>
<feature type="transmembrane region" description="Helical" evidence="1">
    <location>
        <begin position="117"/>
        <end position="136"/>
    </location>
</feature>
<keyword evidence="1" id="KW-0812">Transmembrane</keyword>
<dbReference type="AlphaFoldDB" id="A0A2M9ZKK2"/>
<proteinExistence type="predicted"/>
<reference evidence="2 3" key="1">
    <citation type="submission" date="2017-07" db="EMBL/GenBank/DDBJ databases">
        <title>Leptospira spp. isolated from tropical soils.</title>
        <authorList>
            <person name="Thibeaux R."/>
            <person name="Iraola G."/>
            <person name="Ferres I."/>
            <person name="Bierque E."/>
            <person name="Girault D."/>
            <person name="Soupe-Gilbert M.-E."/>
            <person name="Picardeau M."/>
            <person name="Goarant C."/>
        </authorList>
    </citation>
    <scope>NUCLEOTIDE SEQUENCE [LARGE SCALE GENOMIC DNA]</scope>
    <source>
        <strain evidence="2 3">FH1-B-B1</strain>
    </source>
</reference>
<feature type="transmembrane region" description="Helical" evidence="1">
    <location>
        <begin position="902"/>
        <end position="921"/>
    </location>
</feature>
<feature type="transmembrane region" description="Helical" evidence="1">
    <location>
        <begin position="643"/>
        <end position="663"/>
    </location>
</feature>
<organism evidence="2 3">
    <name type="scientific">Leptospira perolatii</name>
    <dbReference type="NCBI Taxonomy" id="2023191"/>
    <lineage>
        <taxon>Bacteria</taxon>
        <taxon>Pseudomonadati</taxon>
        <taxon>Spirochaetota</taxon>
        <taxon>Spirochaetia</taxon>
        <taxon>Leptospirales</taxon>
        <taxon>Leptospiraceae</taxon>
        <taxon>Leptospira</taxon>
    </lineage>
</organism>
<feature type="transmembrane region" description="Helical" evidence="1">
    <location>
        <begin position="555"/>
        <end position="575"/>
    </location>
</feature>
<feature type="transmembrane region" description="Helical" evidence="1">
    <location>
        <begin position="390"/>
        <end position="409"/>
    </location>
</feature>